<gene>
    <name evidence="3" type="ORF">BRW62_02375</name>
</gene>
<evidence type="ECO:0000256" key="1">
    <source>
        <dbReference type="SAM" id="Coils"/>
    </source>
</evidence>
<dbReference type="AlphaFoldDB" id="A0A2D2PZV9"/>
<keyword evidence="2" id="KW-0472">Membrane</keyword>
<evidence type="ECO:0000256" key="2">
    <source>
        <dbReference type="SAM" id="Phobius"/>
    </source>
</evidence>
<keyword evidence="2" id="KW-1133">Transmembrane helix</keyword>
<feature type="transmembrane region" description="Helical" evidence="2">
    <location>
        <begin position="97"/>
        <end position="118"/>
    </location>
</feature>
<feature type="transmembrane region" description="Helical" evidence="2">
    <location>
        <begin position="219"/>
        <end position="238"/>
    </location>
</feature>
<feature type="transmembrane region" description="Helical" evidence="2">
    <location>
        <begin position="59"/>
        <end position="77"/>
    </location>
</feature>
<reference evidence="3 4" key="1">
    <citation type="submission" date="2016-11" db="EMBL/GenBank/DDBJ databases">
        <title>Complete genome sequence of thermophilic cyanobacteria strain Synechococcus sp. PCC6715.</title>
        <authorList>
            <person name="Tang J."/>
            <person name="Daroch M."/>
            <person name="Liang Y."/>
            <person name="Jiang D."/>
            <person name="Shah M."/>
        </authorList>
    </citation>
    <scope>NUCLEOTIDE SEQUENCE [LARGE SCALE GENOMIC DNA]</scope>
    <source>
        <strain evidence="3 4">PCC 6715</strain>
    </source>
</reference>
<dbReference type="EMBL" id="CP018092">
    <property type="protein sequence ID" value="ATS17782.1"/>
    <property type="molecule type" value="Genomic_DNA"/>
</dbReference>
<sequence length="242" mass="27230">MTASKSTKRPLPLAAQFLKLVGIILLLTFFVEWGLLFVSPQFSNNQWQLTVVNQFIERGATPLIGFVFIYTGFWIQTVSGNAPQVDPSQSALKDWRFWVFVLSSLLGLLCLLGIPLYLSITGQITEQAVNQINQEAAQAEIRVDQEQQQIKQLASSGQLEQVLQSGQLPAEQKALLQQLKNDPQALDRQAGQARERIRSQQQEAVERAQQEALINRLRVSIRSFLLAIGFITIGWSGLREQR</sequence>
<dbReference type="Proteomes" id="UP000231057">
    <property type="component" value="Chromosome"/>
</dbReference>
<keyword evidence="1" id="KW-0175">Coiled coil</keyword>
<evidence type="ECO:0000313" key="4">
    <source>
        <dbReference type="Proteomes" id="UP000231057"/>
    </source>
</evidence>
<reference evidence="4" key="2">
    <citation type="journal article" date="2022" name="Front. Microbiol.">
        <title>Comparative Genomic Analysis Revealed Distinct Molecular Components and Organization of CO2-Concentrating Mechanism in Thermophilic Cyanobacteria.</title>
        <authorList>
            <person name="Tang J."/>
            <person name="Zhou H."/>
            <person name="Yao D."/>
            <person name="Riaz S."/>
            <person name="You D."/>
            <person name="Klepacz-Smolka A."/>
            <person name="Daroch M."/>
        </authorList>
    </citation>
    <scope>NUCLEOTIDE SEQUENCE [LARGE SCALE GENOMIC DNA]</scope>
    <source>
        <strain evidence="4">PCC 6715</strain>
    </source>
</reference>
<proteinExistence type="predicted"/>
<feature type="transmembrane region" description="Helical" evidence="2">
    <location>
        <begin position="20"/>
        <end position="38"/>
    </location>
</feature>
<dbReference type="NCBIfam" id="NF038305">
    <property type="entry name" value="HpsJ_fam"/>
    <property type="match status" value="1"/>
</dbReference>
<dbReference type="InterPro" id="IPR047709">
    <property type="entry name" value="HpsJ-like"/>
</dbReference>
<keyword evidence="4" id="KW-1185">Reference proteome</keyword>
<accession>A0A2D2PZV9</accession>
<feature type="coiled-coil region" evidence="1">
    <location>
        <begin position="129"/>
        <end position="156"/>
    </location>
</feature>
<protein>
    <submittedName>
        <fullName evidence="3">Uncharacterized protein</fullName>
    </submittedName>
</protein>
<keyword evidence="2" id="KW-0812">Transmembrane</keyword>
<evidence type="ECO:0000313" key="3">
    <source>
        <dbReference type="EMBL" id="ATS17782.1"/>
    </source>
</evidence>
<organism evidence="3 4">
    <name type="scientific">Parathermosynechococcus lividus PCC 6715</name>
    <dbReference type="NCBI Taxonomy" id="1917166"/>
    <lineage>
        <taxon>Bacteria</taxon>
        <taxon>Bacillati</taxon>
        <taxon>Cyanobacteriota</taxon>
        <taxon>Cyanophyceae</taxon>
        <taxon>Acaryochloridales</taxon>
        <taxon>Thermosynechococcaceae</taxon>
        <taxon>Parathermosynechococcus</taxon>
    </lineage>
</organism>
<dbReference type="KEGG" id="slw:BRW62_02375"/>
<dbReference type="OrthoDB" id="532366at2"/>
<name>A0A2D2PZV9_PARLV</name>
<dbReference type="RefSeq" id="WP_099798137.1">
    <property type="nucleotide sequence ID" value="NZ_CP018092.1"/>
</dbReference>